<dbReference type="CDD" id="cd22359">
    <property type="entry name" value="SfsA-like_bacterial"/>
    <property type="match status" value="1"/>
</dbReference>
<evidence type="ECO:0000256" key="1">
    <source>
        <dbReference type="HAMAP-Rule" id="MF_00095"/>
    </source>
</evidence>
<accession>A0A4R8GC98</accession>
<dbReference type="GO" id="GO:0003677">
    <property type="term" value="F:DNA binding"/>
    <property type="evidence" value="ECO:0007669"/>
    <property type="project" value="InterPro"/>
</dbReference>
<sequence>MRFQRPLVPGRLIRRCKRFLADVRLEDGAEVTAHCPNPGAMLGLTDPGLRVWLEPNDDPRRKLGFSWRLAELPGGHWAGVDAGFANRVVAEALAEGRVPALPGHGRVRPEVRYAARSRVDFLLSAAGQPDTYLEVKNVHLRREGDRAEFPDCVTARGARHMRDLARMVAAGHRAAVLFLVQRTDCARFGLAADLDPGYAAAARAAAAAGVVFLCHATRIGPEGVTLAQALPVDLG</sequence>
<dbReference type="PANTHER" id="PTHR30545:SF2">
    <property type="entry name" value="SUGAR FERMENTATION STIMULATION PROTEIN A"/>
    <property type="match status" value="1"/>
</dbReference>
<evidence type="ECO:0000313" key="4">
    <source>
        <dbReference type="EMBL" id="TDX33350.1"/>
    </source>
</evidence>
<dbReference type="Gene3D" id="2.40.50.580">
    <property type="match status" value="1"/>
</dbReference>
<dbReference type="Gene3D" id="3.40.1350.60">
    <property type="match status" value="1"/>
</dbReference>
<dbReference type="NCBIfam" id="TIGR00230">
    <property type="entry name" value="sfsA"/>
    <property type="match status" value="1"/>
</dbReference>
<feature type="domain" description="SfsA N-terminal OB" evidence="3">
    <location>
        <begin position="13"/>
        <end position="80"/>
    </location>
</feature>
<dbReference type="InterPro" id="IPR040452">
    <property type="entry name" value="SfsA_C"/>
</dbReference>
<dbReference type="Pfam" id="PF03749">
    <property type="entry name" value="SfsA"/>
    <property type="match status" value="1"/>
</dbReference>
<proteinExistence type="inferred from homology"/>
<dbReference type="EMBL" id="SOEB01000002">
    <property type="protein sequence ID" value="TDX33350.1"/>
    <property type="molecule type" value="Genomic_DNA"/>
</dbReference>
<gene>
    <name evidence="1" type="primary">sfsA</name>
    <name evidence="4" type="ORF">EV657_102227</name>
</gene>
<comment type="similarity">
    <text evidence="1">Belongs to the SfsA family.</text>
</comment>
<dbReference type="PANTHER" id="PTHR30545">
    <property type="entry name" value="SUGAR FERMENTATION STIMULATION PROTEIN A"/>
    <property type="match status" value="1"/>
</dbReference>
<protein>
    <recommendedName>
        <fullName evidence="1">Sugar fermentation stimulation protein homolog</fullName>
    </recommendedName>
</protein>
<dbReference type="Proteomes" id="UP000295484">
    <property type="component" value="Unassembled WGS sequence"/>
</dbReference>
<evidence type="ECO:0000259" key="3">
    <source>
        <dbReference type="Pfam" id="PF17746"/>
    </source>
</evidence>
<organism evidence="4 5">
    <name type="scientific">Rhodovulum visakhapatnamense</name>
    <dbReference type="NCBI Taxonomy" id="364297"/>
    <lineage>
        <taxon>Bacteria</taxon>
        <taxon>Pseudomonadati</taxon>
        <taxon>Pseudomonadota</taxon>
        <taxon>Alphaproteobacteria</taxon>
        <taxon>Rhodobacterales</taxon>
        <taxon>Paracoccaceae</taxon>
        <taxon>Rhodovulum</taxon>
    </lineage>
</organism>
<dbReference type="InterPro" id="IPR041465">
    <property type="entry name" value="SfsA_N"/>
</dbReference>
<dbReference type="Pfam" id="PF17746">
    <property type="entry name" value="SfsA_N"/>
    <property type="match status" value="1"/>
</dbReference>
<dbReference type="HAMAP" id="MF_00095">
    <property type="entry name" value="SfsA"/>
    <property type="match status" value="1"/>
</dbReference>
<evidence type="ECO:0000313" key="5">
    <source>
        <dbReference type="Proteomes" id="UP000295484"/>
    </source>
</evidence>
<evidence type="ECO:0000259" key="2">
    <source>
        <dbReference type="Pfam" id="PF03749"/>
    </source>
</evidence>
<dbReference type="InterPro" id="IPR005224">
    <property type="entry name" value="SfsA"/>
</dbReference>
<reference evidence="4 5" key="1">
    <citation type="submission" date="2019-03" db="EMBL/GenBank/DDBJ databases">
        <title>Genomic Encyclopedia of Type Strains, Phase IV (KMG-IV): sequencing the most valuable type-strain genomes for metagenomic binning, comparative biology and taxonomic classification.</title>
        <authorList>
            <person name="Goeker M."/>
        </authorList>
    </citation>
    <scope>NUCLEOTIDE SEQUENCE [LARGE SCALE GENOMIC DNA]</scope>
    <source>
        <strain evidence="4 5">JA181</strain>
    </source>
</reference>
<dbReference type="AlphaFoldDB" id="A0A4R8GC98"/>
<dbReference type="RefSeq" id="WP_134077082.1">
    <property type="nucleotide sequence ID" value="NZ_SOEB01000002.1"/>
</dbReference>
<feature type="domain" description="Sugar fermentation stimulation protein C-terminal" evidence="2">
    <location>
        <begin position="84"/>
        <end position="222"/>
    </location>
</feature>
<comment type="caution">
    <text evidence="4">The sequence shown here is derived from an EMBL/GenBank/DDBJ whole genome shotgun (WGS) entry which is preliminary data.</text>
</comment>
<name>A0A4R8GC98_9RHOB</name>